<comment type="caution">
    <text evidence="2">The sequence shown here is derived from an EMBL/GenBank/DDBJ whole genome shotgun (WGS) entry which is preliminary data.</text>
</comment>
<accession>A0ABD3I9E4</accession>
<organism evidence="2 3">
    <name type="scientific">Riccia sorocarpa</name>
    <dbReference type="NCBI Taxonomy" id="122646"/>
    <lineage>
        <taxon>Eukaryota</taxon>
        <taxon>Viridiplantae</taxon>
        <taxon>Streptophyta</taxon>
        <taxon>Embryophyta</taxon>
        <taxon>Marchantiophyta</taxon>
        <taxon>Marchantiopsida</taxon>
        <taxon>Marchantiidae</taxon>
        <taxon>Marchantiales</taxon>
        <taxon>Ricciaceae</taxon>
        <taxon>Riccia</taxon>
    </lineage>
</organism>
<proteinExistence type="predicted"/>
<evidence type="ECO:0000313" key="2">
    <source>
        <dbReference type="EMBL" id="KAL3699149.1"/>
    </source>
</evidence>
<gene>
    <name evidence="2" type="ORF">R1sor_017171</name>
</gene>
<evidence type="ECO:0000313" key="3">
    <source>
        <dbReference type="Proteomes" id="UP001633002"/>
    </source>
</evidence>
<feature type="region of interest" description="Disordered" evidence="1">
    <location>
        <begin position="1"/>
        <end position="20"/>
    </location>
</feature>
<dbReference type="EMBL" id="JBJQOH010000001">
    <property type="protein sequence ID" value="KAL3699149.1"/>
    <property type="molecule type" value="Genomic_DNA"/>
</dbReference>
<keyword evidence="3" id="KW-1185">Reference proteome</keyword>
<dbReference type="Proteomes" id="UP001633002">
    <property type="component" value="Unassembled WGS sequence"/>
</dbReference>
<reference evidence="2 3" key="1">
    <citation type="submission" date="2024-09" db="EMBL/GenBank/DDBJ databases">
        <title>Chromosome-scale assembly of Riccia sorocarpa.</title>
        <authorList>
            <person name="Paukszto L."/>
        </authorList>
    </citation>
    <scope>NUCLEOTIDE SEQUENCE [LARGE SCALE GENOMIC DNA]</scope>
    <source>
        <strain evidence="2">LP-2024</strain>
        <tissue evidence="2">Aerial parts of the thallus</tissue>
    </source>
</reference>
<dbReference type="AlphaFoldDB" id="A0ABD3I9E4"/>
<sequence length="138" mass="15224">MVGVCSKEGDSKEGDEKEGDENPWCIYTIPEVFLEKIIPAIQSCCTSSDEELFWYKSCDLSDYIFKAMRLSLKEDYVHDFKTIAAIYLAIAQKAYTSLGLKRETPAAGTVSSGSMIEVTEGRISSQSDDLLSDDVVVG</sequence>
<evidence type="ECO:0000256" key="1">
    <source>
        <dbReference type="SAM" id="MobiDB-lite"/>
    </source>
</evidence>
<name>A0ABD3I9E4_9MARC</name>
<protein>
    <submittedName>
        <fullName evidence="2">Uncharacterized protein</fullName>
    </submittedName>
</protein>